<gene>
    <name evidence="7" type="ORF">Pan216_04990</name>
</gene>
<organism evidence="7 8">
    <name type="scientific">Kolteria novifilia</name>
    <dbReference type="NCBI Taxonomy" id="2527975"/>
    <lineage>
        <taxon>Bacteria</taxon>
        <taxon>Pseudomonadati</taxon>
        <taxon>Planctomycetota</taxon>
        <taxon>Planctomycetia</taxon>
        <taxon>Kolteriales</taxon>
        <taxon>Kolteriaceae</taxon>
        <taxon>Kolteria</taxon>
    </lineage>
</organism>
<accession>A0A518AY64</accession>
<comment type="subcellular location">
    <subcellularLocation>
        <location evidence="1">Cell membrane</location>
        <topology evidence="1">Multi-pass membrane protein</topology>
    </subcellularLocation>
</comment>
<feature type="transmembrane region" description="Helical" evidence="6">
    <location>
        <begin position="110"/>
        <end position="128"/>
    </location>
</feature>
<dbReference type="InterPro" id="IPR022791">
    <property type="entry name" value="L-PG_synthase/AglD"/>
</dbReference>
<keyword evidence="8" id="KW-1185">Reference proteome</keyword>
<evidence type="ECO:0000256" key="6">
    <source>
        <dbReference type="SAM" id="Phobius"/>
    </source>
</evidence>
<keyword evidence="5 6" id="KW-0472">Membrane</keyword>
<name>A0A518AY64_9BACT</name>
<keyword evidence="2" id="KW-1003">Cell membrane</keyword>
<feature type="transmembrane region" description="Helical" evidence="6">
    <location>
        <begin position="25"/>
        <end position="48"/>
    </location>
</feature>
<dbReference type="PANTHER" id="PTHR40277">
    <property type="entry name" value="BLL5419 PROTEIN"/>
    <property type="match status" value="1"/>
</dbReference>
<dbReference type="EMBL" id="CP036279">
    <property type="protein sequence ID" value="QDU59668.1"/>
    <property type="molecule type" value="Genomic_DNA"/>
</dbReference>
<dbReference type="Proteomes" id="UP000317093">
    <property type="component" value="Chromosome"/>
</dbReference>
<keyword evidence="3 6" id="KW-0812">Transmembrane</keyword>
<feature type="transmembrane region" description="Helical" evidence="6">
    <location>
        <begin position="224"/>
        <end position="242"/>
    </location>
</feature>
<evidence type="ECO:0000313" key="7">
    <source>
        <dbReference type="EMBL" id="QDU59668.1"/>
    </source>
</evidence>
<evidence type="ECO:0000256" key="5">
    <source>
        <dbReference type="ARBA" id="ARBA00023136"/>
    </source>
</evidence>
<dbReference type="AlphaFoldDB" id="A0A518AY64"/>
<keyword evidence="4 6" id="KW-1133">Transmembrane helix</keyword>
<sequence length="410" mass="45547">MPRECDRIKSEEETLTEKNSKPRRLLWNVVRAAVTVGAVAYVVSQITWRDRLRLPDGEVVWGWKVDGPDGTPVFKASDGQDYPIPKEMHDTDPNAPYIAGFITLWRGVNLWGLIGVILLYPMVIFLTARRWQWLLQTHQLDPGYWEAVRLTWMGILTNNVFPGSTGGDLVKGWCIYRRSPGKQVPAVMTVLMDRVLGLISLLIVGAVTVLLVSDRPELRVPSMFVWFGLLGVFVGGIVYFSGRLRRLLRVSDIVNRLPFNDKIRKLDHSVFHYRDHVPVLSKAIGISLIVHIWAILCVYGVGLSLGLAVPVFYYFIFLPVILTVGAVVPAIGGLGVLEVQFQEFFSLEGVGATPSSALALCILYRLMLLVASLPGAVPTFKELSYGSVPRNLTEENGAGSEPIVNYKAAC</sequence>
<evidence type="ECO:0000256" key="1">
    <source>
        <dbReference type="ARBA" id="ARBA00004651"/>
    </source>
</evidence>
<dbReference type="PANTHER" id="PTHR40277:SF1">
    <property type="entry name" value="BLL5419 PROTEIN"/>
    <property type="match status" value="1"/>
</dbReference>
<feature type="transmembrane region" description="Helical" evidence="6">
    <location>
        <begin position="311"/>
        <end position="337"/>
    </location>
</feature>
<reference evidence="7 8" key="1">
    <citation type="submission" date="2019-02" db="EMBL/GenBank/DDBJ databases">
        <title>Deep-cultivation of Planctomycetes and their phenomic and genomic characterization uncovers novel biology.</title>
        <authorList>
            <person name="Wiegand S."/>
            <person name="Jogler M."/>
            <person name="Boedeker C."/>
            <person name="Pinto D."/>
            <person name="Vollmers J."/>
            <person name="Rivas-Marin E."/>
            <person name="Kohn T."/>
            <person name="Peeters S.H."/>
            <person name="Heuer A."/>
            <person name="Rast P."/>
            <person name="Oberbeckmann S."/>
            <person name="Bunk B."/>
            <person name="Jeske O."/>
            <person name="Meyerdierks A."/>
            <person name="Storesund J.E."/>
            <person name="Kallscheuer N."/>
            <person name="Luecker S."/>
            <person name="Lage O.M."/>
            <person name="Pohl T."/>
            <person name="Merkel B.J."/>
            <person name="Hornburger P."/>
            <person name="Mueller R.-W."/>
            <person name="Bruemmer F."/>
            <person name="Labrenz M."/>
            <person name="Spormann A.M."/>
            <person name="Op den Camp H."/>
            <person name="Overmann J."/>
            <person name="Amann R."/>
            <person name="Jetten M.S.M."/>
            <person name="Mascher T."/>
            <person name="Medema M.H."/>
            <person name="Devos D.P."/>
            <person name="Kaster A.-K."/>
            <person name="Ovreas L."/>
            <person name="Rohde M."/>
            <person name="Galperin M.Y."/>
            <person name="Jogler C."/>
        </authorList>
    </citation>
    <scope>NUCLEOTIDE SEQUENCE [LARGE SCALE GENOMIC DNA]</scope>
    <source>
        <strain evidence="7 8">Pan216</strain>
    </source>
</reference>
<protein>
    <recommendedName>
        <fullName evidence="9">Flippase-like domain-containing protein</fullName>
    </recommendedName>
</protein>
<evidence type="ECO:0008006" key="9">
    <source>
        <dbReference type="Google" id="ProtNLM"/>
    </source>
</evidence>
<proteinExistence type="predicted"/>
<dbReference type="GO" id="GO:0005886">
    <property type="term" value="C:plasma membrane"/>
    <property type="evidence" value="ECO:0007669"/>
    <property type="project" value="UniProtKB-SubCell"/>
</dbReference>
<feature type="transmembrane region" description="Helical" evidence="6">
    <location>
        <begin position="283"/>
        <end position="305"/>
    </location>
</feature>
<feature type="transmembrane region" description="Helical" evidence="6">
    <location>
        <begin position="195"/>
        <end position="212"/>
    </location>
</feature>
<dbReference type="NCBIfam" id="TIGR00374">
    <property type="entry name" value="flippase-like domain"/>
    <property type="match status" value="1"/>
</dbReference>
<dbReference type="Pfam" id="PF03706">
    <property type="entry name" value="LPG_synthase_TM"/>
    <property type="match status" value="1"/>
</dbReference>
<dbReference type="KEGG" id="knv:Pan216_04990"/>
<evidence type="ECO:0000256" key="3">
    <source>
        <dbReference type="ARBA" id="ARBA00022692"/>
    </source>
</evidence>
<evidence type="ECO:0000256" key="2">
    <source>
        <dbReference type="ARBA" id="ARBA00022475"/>
    </source>
</evidence>
<evidence type="ECO:0000313" key="8">
    <source>
        <dbReference type="Proteomes" id="UP000317093"/>
    </source>
</evidence>
<evidence type="ECO:0000256" key="4">
    <source>
        <dbReference type="ARBA" id="ARBA00022989"/>
    </source>
</evidence>